<evidence type="ECO:0000256" key="7">
    <source>
        <dbReference type="PROSITE-ProRule" id="PRU01087"/>
    </source>
</evidence>
<evidence type="ECO:0000256" key="4">
    <source>
        <dbReference type="ARBA" id="ARBA00022824"/>
    </source>
</evidence>
<keyword evidence="6 7" id="KW-0472">Membrane</keyword>
<dbReference type="PIRSF" id="PIRSF031032">
    <property type="entry name" value="TMP_97_prd"/>
    <property type="match status" value="1"/>
</dbReference>
<feature type="transmembrane region" description="Helical" evidence="8">
    <location>
        <begin position="110"/>
        <end position="131"/>
    </location>
</feature>
<keyword evidence="3 7" id="KW-0812">Transmembrane</keyword>
<organism evidence="10 11">
    <name type="scientific">Dacryopinax primogenitus (strain DJM 731)</name>
    <name type="common">Brown rot fungus</name>
    <dbReference type="NCBI Taxonomy" id="1858805"/>
    <lineage>
        <taxon>Eukaryota</taxon>
        <taxon>Fungi</taxon>
        <taxon>Dikarya</taxon>
        <taxon>Basidiomycota</taxon>
        <taxon>Agaricomycotina</taxon>
        <taxon>Dacrymycetes</taxon>
        <taxon>Dacrymycetales</taxon>
        <taxon>Dacrymycetaceae</taxon>
        <taxon>Dacryopinax</taxon>
    </lineage>
</organism>
<dbReference type="PROSITE" id="PS51751">
    <property type="entry name" value="EXPERA"/>
    <property type="match status" value="1"/>
</dbReference>
<dbReference type="GO" id="GO:0005789">
    <property type="term" value="C:endoplasmic reticulum membrane"/>
    <property type="evidence" value="ECO:0007669"/>
    <property type="project" value="UniProtKB-SubCell"/>
</dbReference>
<sequence>MSPSPLVKRPLDLLYFVYFAFHIPITLSMAVQLFLPKESLPIKLQDFQAWYLEESGDPVLLGGFGRIGQPGIFAWCNVYLYIETFAQLPMFFIALYGLRKASTRINALIAMYAASAVTSIVACLASIYTLPTTSDLTAKEGIISLTEKQRTMLLQSYAPMFAVATIMMLDMGWRTYNAVEAGLKLTKQGEKKST</sequence>
<proteinExistence type="inferred from homology"/>
<comment type="subcellular location">
    <subcellularLocation>
        <location evidence="1">Endoplasmic reticulum membrane</location>
        <topology evidence="1">Multi-pass membrane protein</topology>
    </subcellularLocation>
</comment>
<name>M5GBT8_DACPD</name>
<dbReference type="GeneID" id="63683193"/>
<evidence type="ECO:0000313" key="10">
    <source>
        <dbReference type="EMBL" id="EJU03532.1"/>
    </source>
</evidence>
<dbReference type="RefSeq" id="XP_040630426.1">
    <property type="nucleotide sequence ID" value="XM_040768131.1"/>
</dbReference>
<feature type="domain" description="EXPERA" evidence="9">
    <location>
        <begin position="11"/>
        <end position="168"/>
    </location>
</feature>
<dbReference type="EMBL" id="JH795859">
    <property type="protein sequence ID" value="EJU03532.1"/>
    <property type="molecule type" value="Genomic_DNA"/>
</dbReference>
<dbReference type="OrthoDB" id="433124at2759"/>
<feature type="transmembrane region" description="Helical" evidence="8">
    <location>
        <begin position="12"/>
        <end position="35"/>
    </location>
</feature>
<dbReference type="HOGENOM" id="CLU_086812_3_0_1"/>
<dbReference type="PANTHER" id="PTHR31204:SF1">
    <property type="entry name" value="SIGMA INTRACELLULAR RECEPTOR 2"/>
    <property type="match status" value="1"/>
</dbReference>
<feature type="transmembrane region" description="Helical" evidence="8">
    <location>
        <begin position="151"/>
        <end position="169"/>
    </location>
</feature>
<comment type="similarity">
    <text evidence="2">Belongs to the TMEM97/sigma-2 receptor family.</text>
</comment>
<accession>M5GBT8</accession>
<evidence type="ECO:0000256" key="1">
    <source>
        <dbReference type="ARBA" id="ARBA00004477"/>
    </source>
</evidence>
<dbReference type="InterPro" id="IPR016964">
    <property type="entry name" value="Sigma2_recept"/>
</dbReference>
<dbReference type="AlphaFoldDB" id="M5GBT8"/>
<dbReference type="Pfam" id="PF05241">
    <property type="entry name" value="EBP"/>
    <property type="match status" value="1"/>
</dbReference>
<dbReference type="InterPro" id="IPR033118">
    <property type="entry name" value="EXPERA"/>
</dbReference>
<dbReference type="Proteomes" id="UP000030653">
    <property type="component" value="Unassembled WGS sequence"/>
</dbReference>
<keyword evidence="5 7" id="KW-1133">Transmembrane helix</keyword>
<dbReference type="STRING" id="1858805.M5GBT8"/>
<dbReference type="InterPro" id="IPR051987">
    <property type="entry name" value="Sigma-2_receptor-like"/>
</dbReference>
<evidence type="ECO:0000256" key="2">
    <source>
        <dbReference type="ARBA" id="ARBA00009096"/>
    </source>
</evidence>
<evidence type="ECO:0000259" key="9">
    <source>
        <dbReference type="PROSITE" id="PS51751"/>
    </source>
</evidence>
<protein>
    <recommendedName>
        <fullName evidence="9">EXPERA domain-containing protein</fullName>
    </recommendedName>
</protein>
<evidence type="ECO:0000256" key="6">
    <source>
        <dbReference type="ARBA" id="ARBA00023136"/>
    </source>
</evidence>
<reference evidence="10 11" key="1">
    <citation type="journal article" date="2012" name="Science">
        <title>The Paleozoic origin of enzymatic lignin decomposition reconstructed from 31 fungal genomes.</title>
        <authorList>
            <person name="Floudas D."/>
            <person name="Binder M."/>
            <person name="Riley R."/>
            <person name="Barry K."/>
            <person name="Blanchette R.A."/>
            <person name="Henrissat B."/>
            <person name="Martinez A.T."/>
            <person name="Otillar R."/>
            <person name="Spatafora J.W."/>
            <person name="Yadav J.S."/>
            <person name="Aerts A."/>
            <person name="Benoit I."/>
            <person name="Boyd A."/>
            <person name="Carlson A."/>
            <person name="Copeland A."/>
            <person name="Coutinho P.M."/>
            <person name="de Vries R.P."/>
            <person name="Ferreira P."/>
            <person name="Findley K."/>
            <person name="Foster B."/>
            <person name="Gaskell J."/>
            <person name="Glotzer D."/>
            <person name="Gorecki P."/>
            <person name="Heitman J."/>
            <person name="Hesse C."/>
            <person name="Hori C."/>
            <person name="Igarashi K."/>
            <person name="Jurgens J.A."/>
            <person name="Kallen N."/>
            <person name="Kersten P."/>
            <person name="Kohler A."/>
            <person name="Kuees U."/>
            <person name="Kumar T.K.A."/>
            <person name="Kuo A."/>
            <person name="LaButti K."/>
            <person name="Larrondo L.F."/>
            <person name="Lindquist E."/>
            <person name="Ling A."/>
            <person name="Lombard V."/>
            <person name="Lucas S."/>
            <person name="Lundell T."/>
            <person name="Martin R."/>
            <person name="McLaughlin D.J."/>
            <person name="Morgenstern I."/>
            <person name="Morin E."/>
            <person name="Murat C."/>
            <person name="Nagy L.G."/>
            <person name="Nolan M."/>
            <person name="Ohm R.A."/>
            <person name="Patyshakuliyeva A."/>
            <person name="Rokas A."/>
            <person name="Ruiz-Duenas F.J."/>
            <person name="Sabat G."/>
            <person name="Salamov A."/>
            <person name="Samejima M."/>
            <person name="Schmutz J."/>
            <person name="Slot J.C."/>
            <person name="St John F."/>
            <person name="Stenlid J."/>
            <person name="Sun H."/>
            <person name="Sun S."/>
            <person name="Syed K."/>
            <person name="Tsang A."/>
            <person name="Wiebenga A."/>
            <person name="Young D."/>
            <person name="Pisabarro A."/>
            <person name="Eastwood D.C."/>
            <person name="Martin F."/>
            <person name="Cullen D."/>
            <person name="Grigoriev I.V."/>
            <person name="Hibbett D.S."/>
        </authorList>
    </citation>
    <scope>NUCLEOTIDE SEQUENCE [LARGE SCALE GENOMIC DNA]</scope>
    <source>
        <strain evidence="10 11">DJM-731 SS1</strain>
    </source>
</reference>
<evidence type="ECO:0000256" key="5">
    <source>
        <dbReference type="ARBA" id="ARBA00022989"/>
    </source>
</evidence>
<keyword evidence="4" id="KW-0256">Endoplasmic reticulum</keyword>
<dbReference type="OMA" id="RTYNAVE"/>
<dbReference type="PANTHER" id="PTHR31204">
    <property type="entry name" value="SIGMA INTRACELLULAR RECEPTOR 2"/>
    <property type="match status" value="1"/>
</dbReference>
<evidence type="ECO:0000313" key="11">
    <source>
        <dbReference type="Proteomes" id="UP000030653"/>
    </source>
</evidence>
<evidence type="ECO:0000256" key="3">
    <source>
        <dbReference type="ARBA" id="ARBA00022692"/>
    </source>
</evidence>
<keyword evidence="11" id="KW-1185">Reference proteome</keyword>
<gene>
    <name evidence="10" type="ORF">DACRYDRAFT_105690</name>
</gene>
<evidence type="ECO:0000256" key="8">
    <source>
        <dbReference type="SAM" id="Phobius"/>
    </source>
</evidence>
<feature type="transmembrane region" description="Helical" evidence="8">
    <location>
        <begin position="78"/>
        <end position="98"/>
    </location>
</feature>